<evidence type="ECO:0000313" key="4">
    <source>
        <dbReference type="Proteomes" id="UP000643279"/>
    </source>
</evidence>
<dbReference type="CDD" id="cd04458">
    <property type="entry name" value="CSP_CDS"/>
    <property type="match status" value="1"/>
</dbReference>
<dbReference type="PRINTS" id="PR00050">
    <property type="entry name" value="COLDSHOCK"/>
</dbReference>
<dbReference type="InterPro" id="IPR050181">
    <property type="entry name" value="Cold_shock_domain"/>
</dbReference>
<dbReference type="SUPFAM" id="SSF50249">
    <property type="entry name" value="Nucleic acid-binding proteins"/>
    <property type="match status" value="1"/>
</dbReference>
<evidence type="ECO:0000256" key="1">
    <source>
        <dbReference type="RuleBase" id="RU000408"/>
    </source>
</evidence>
<dbReference type="InterPro" id="IPR019844">
    <property type="entry name" value="CSD_CS"/>
</dbReference>
<dbReference type="SMART" id="SM00357">
    <property type="entry name" value="CSP"/>
    <property type="match status" value="1"/>
</dbReference>
<dbReference type="EMBL" id="BMFW01000046">
    <property type="protein sequence ID" value="GGI02435.1"/>
    <property type="molecule type" value="Genomic_DNA"/>
</dbReference>
<name>A0ABQ2B2M6_9MICC</name>
<comment type="subcellular location">
    <subcellularLocation>
        <location evidence="1">Cytoplasm</location>
    </subcellularLocation>
</comment>
<feature type="domain" description="CSD" evidence="2">
    <location>
        <begin position="35"/>
        <end position="100"/>
    </location>
</feature>
<gene>
    <name evidence="3" type="ORF">GCM10007170_44170</name>
</gene>
<organism evidence="3 4">
    <name type="scientific">Arthrobacter liuii</name>
    <dbReference type="NCBI Taxonomy" id="1476996"/>
    <lineage>
        <taxon>Bacteria</taxon>
        <taxon>Bacillati</taxon>
        <taxon>Actinomycetota</taxon>
        <taxon>Actinomycetes</taxon>
        <taxon>Micrococcales</taxon>
        <taxon>Micrococcaceae</taxon>
        <taxon>Arthrobacter</taxon>
    </lineage>
</organism>
<keyword evidence="4" id="KW-1185">Reference proteome</keyword>
<protein>
    <recommendedName>
        <fullName evidence="2">CSD domain-containing protein</fullName>
    </recommendedName>
</protein>
<evidence type="ECO:0000313" key="3">
    <source>
        <dbReference type="EMBL" id="GGI02435.1"/>
    </source>
</evidence>
<accession>A0ABQ2B2M6</accession>
<dbReference type="InterPro" id="IPR012340">
    <property type="entry name" value="NA-bd_OB-fold"/>
</dbReference>
<dbReference type="Gene3D" id="2.40.50.140">
    <property type="entry name" value="Nucleic acid-binding proteins"/>
    <property type="match status" value="1"/>
</dbReference>
<dbReference type="InterPro" id="IPR002059">
    <property type="entry name" value="CSP_DNA-bd"/>
</dbReference>
<evidence type="ECO:0000259" key="2">
    <source>
        <dbReference type="PROSITE" id="PS51857"/>
    </source>
</evidence>
<dbReference type="InterPro" id="IPR011129">
    <property type="entry name" value="CSD"/>
</dbReference>
<dbReference type="PANTHER" id="PTHR11544">
    <property type="entry name" value="COLD SHOCK DOMAIN CONTAINING PROTEINS"/>
    <property type="match status" value="1"/>
</dbReference>
<dbReference type="Pfam" id="PF00313">
    <property type="entry name" value="CSD"/>
    <property type="match status" value="1"/>
</dbReference>
<dbReference type="PROSITE" id="PS00352">
    <property type="entry name" value="CSD_1"/>
    <property type="match status" value="1"/>
</dbReference>
<sequence length="102" mass="11241">MHRLTGMVRVISRARPAARQIALSHPAQRRELLIMALGTVKWFNAEKGYGFITVDGSGDDIFVHWSAIQGEGYRALAEGQRVQLDVGEGEKGPQAENVRPAQ</sequence>
<dbReference type="PROSITE" id="PS51857">
    <property type="entry name" value="CSD_2"/>
    <property type="match status" value="1"/>
</dbReference>
<comment type="caution">
    <text evidence="3">The sequence shown here is derived from an EMBL/GenBank/DDBJ whole genome shotgun (WGS) entry which is preliminary data.</text>
</comment>
<dbReference type="Proteomes" id="UP000643279">
    <property type="component" value="Unassembled WGS sequence"/>
</dbReference>
<reference evidence="4" key="1">
    <citation type="journal article" date="2019" name="Int. J. Syst. Evol. Microbiol.">
        <title>The Global Catalogue of Microorganisms (GCM) 10K type strain sequencing project: providing services to taxonomists for standard genome sequencing and annotation.</title>
        <authorList>
            <consortium name="The Broad Institute Genomics Platform"/>
            <consortium name="The Broad Institute Genome Sequencing Center for Infectious Disease"/>
            <person name="Wu L."/>
            <person name="Ma J."/>
        </authorList>
    </citation>
    <scope>NUCLEOTIDE SEQUENCE [LARGE SCALE GENOMIC DNA]</scope>
    <source>
        <strain evidence="4">CGMCC 1.12778</strain>
    </source>
</reference>
<proteinExistence type="predicted"/>